<reference evidence="2" key="1">
    <citation type="submission" date="2020-10" db="EMBL/GenBank/DDBJ databases">
        <authorList>
            <person name="Lu T."/>
            <person name="Wang Q."/>
            <person name="Han X."/>
        </authorList>
    </citation>
    <scope>NUCLEOTIDE SEQUENCE</scope>
    <source>
        <strain evidence="2">WQ 366</strain>
    </source>
</reference>
<dbReference type="RefSeq" id="WP_225551923.1">
    <property type="nucleotide sequence ID" value="NZ_JADEYP010000006.1"/>
</dbReference>
<protein>
    <recommendedName>
        <fullName evidence="4">TANFOR domain-containing protein</fullName>
    </recommendedName>
</protein>
<name>A0ABS7Z2Y4_9SPHI</name>
<feature type="region of interest" description="Disordered" evidence="1">
    <location>
        <begin position="1978"/>
        <end position="2000"/>
    </location>
</feature>
<evidence type="ECO:0008006" key="4">
    <source>
        <dbReference type="Google" id="ProtNLM"/>
    </source>
</evidence>
<comment type="caution">
    <text evidence="2">The sequence shown here is derived from an EMBL/GenBank/DDBJ whole genome shotgun (WGS) entry which is preliminary data.</text>
</comment>
<keyword evidence="3" id="KW-1185">Reference proteome</keyword>
<dbReference type="EMBL" id="JADEYP010000006">
    <property type="protein sequence ID" value="MCA5004536.1"/>
    <property type="molecule type" value="Genomic_DNA"/>
</dbReference>
<dbReference type="Proteomes" id="UP001165302">
    <property type="component" value="Unassembled WGS sequence"/>
</dbReference>
<evidence type="ECO:0000313" key="3">
    <source>
        <dbReference type="Proteomes" id="UP001165302"/>
    </source>
</evidence>
<proteinExistence type="predicted"/>
<accession>A0ABS7Z2Y4</accession>
<sequence length="2119" mass="231965">MKKLSFLNCIITILVFWSSQVFAQISINTLVMPPYQSRIAEYASNPNLMLISITNTSTTVQEIQLTAIITGDNGISAWVKKGYRSPSAIRVGVGETITMNGNDIAFLFDINKIEYTGISRGDMTRGLGLLEGNYSLCIRALNYRTLEPVSLEQTGCATFRISDLEPPRILAPFNAQKVGTKGAQLVPIVWSTPAGSSPLTQYRVKIVEMITPRNPNDAIQSTRPLVEETIQGNTLVYGPQYPSLIPGRQYAMEVQAIDPTLKSKFRNNGKSEVSTFIYNQDNTPLDPFLFQEPKKLLMAQLPAPVCGCRNETADKMTSNVSTNDVVMIGDGSFEMRINSISGNSSNGYNGTGTVALPAIGGVPGLKLRVNFANLKVNSTKRMFVGIVRGAVKNNAPSFMPKTDKPDLSGLSLESNEIENIDDYLKNNKNQVISQVNQAANALGFELPLGIVQGPITIGINEVFFNESQSWFNASTAMDLPDAGPKQKLALSGRDFCMTANSFCKEGIMSLAEDFPIPMLSLTLLAAQGESEGTHIRFDENGFKSLGIQADYKFPANTLVLASNQAEPLKASLSATTTEGWSNWVASVKVEPFMMSGIADFKFSLAPEKFIIYDHSVKRNAIQGTEGYTMPTSLSFGANQQLIFNEQWKGFFIPEIHVELPKAIKTKENVSPSFIAKNFVFDTQRGEFSGTAGVANILTLDEGVLDGWYFSIDEININIFKNSFTNGQMLGKLMLPISGEKSAENQRKEIDYSCTLSKAQGSNLAFQFNVTVQKDLDFSAFWAKGAIREGSNILIKAGGGEDFLAEATLHGSMSIVADIGDLPDISLGYIGFSNMKISSRGQVFSPGQYSAGIGSPDQNATLLTQDQQDYLLAYHKGPNLYGTSSNTEWLASENKQESLMGFNFTIRNWKPYISNGNIGLTFDTHMELVNGVSFIPKADLVFSVFARPQDGIRKFWKGVGGKIEAVKLEAEANLAGMKISGSIAYFDMNVSGSIKDRGFAGMLTVELPVAKMQMKGLFGARKENNKQSFQFFYLDGVFDITAGITMFPGTSLYGFAGGAYYNMQREVQSEEHSLVKKQENQESLALNTMESFSGVKYTPISGNINSSVGFMAAVYFGLTSRNVLEVEAKLEIGFANGSLNMIEFAGRAAGLNDGSFPFSKKYNSAMIQGNMHALVQLEDGNFKYFDAGIGIKLEYPKPVSLVSAQGNLVFHVEKDKGWYLKLGSPENIPSPGPISLSVGIPGIKLDAKSYFQVGTMEIDDIPPTPQWIRDIINGAKSSSEEESKMVNTMAIQTTSEKRGEVSTEGMIAGMSVGFRADPQFLCFYAHLRAGLGADLSLKYYANGACANNPVAGWYAEGQAFVGAEASCGIKINIFGIKKDIVFVSGGLAAEVKAGLPAPFYAKGRIGGTFSVLNGLISKNFRIGLEVGTVCESGNGNPEELALIADVFPKNGETVGVLDKSAVSFNYSLTNDFVVPLEYIDEDGMPYTVYQLFRFKKDLVKISVVGTENTLNTSDFVLAGRASNNLFDNRRGGRDIYSIEERPDAPMLKPNSDYTLNVTANVLSYRYTSFTDAMNTSKEALEALKNNTSSFELVATNGKVYEDKREVKFKTDKGPKRILVDNVVESMPYHRSDALPYRALHNIAGNKGYILLRRAQLGLPTYFDCPLPDNQAQTKIRFVLLESGGGVQTFEQDVRVVDNGTRWEFDMPILMPNTLYAAKIYFKNVANSAGSTDGGKTKLNVVKTLNFSNGQTALISNRDLVTNSLRLNGGDHELFAWYFKTGAIESYQSKYNQLRLEKATIRGEQIKRGEKQVNLAKLNWDVNESTKTLSNEMVVKYYYSSKELFNILDVGRYETFISGAKFSNAFVTNRNESLPTISNNSFKANEAVSWVSLLNRAGFDVQSNNISLAEEERMWKDFEKDAFGLEKSLNIEYVNWGGIDNGMYGIAPIRVYPKATFLKTSSLLSANMYGINFDDNQYSTASAEGTNKSSTNATTSDNTSVSNSQRILNRLVGNASTSAHIGNVSQALFSSPSLEIEYAMSGGQSYGKGVIETGNNLLQKLINFKKDQGYPVDIFMQLNSIGKALDQVNSKMQSSSIMAQPPSGLAGPNVIAQPKALGKFR</sequence>
<gene>
    <name evidence="2" type="ORF">IPZ78_05130</name>
</gene>
<feature type="compositionally biased region" description="Low complexity" evidence="1">
    <location>
        <begin position="1984"/>
        <end position="2000"/>
    </location>
</feature>
<evidence type="ECO:0000256" key="1">
    <source>
        <dbReference type="SAM" id="MobiDB-lite"/>
    </source>
</evidence>
<evidence type="ECO:0000313" key="2">
    <source>
        <dbReference type="EMBL" id="MCA5004536.1"/>
    </source>
</evidence>
<organism evidence="2 3">
    <name type="scientific">Sphingobacterium bovistauri</name>
    <dbReference type="NCBI Taxonomy" id="2781959"/>
    <lineage>
        <taxon>Bacteria</taxon>
        <taxon>Pseudomonadati</taxon>
        <taxon>Bacteroidota</taxon>
        <taxon>Sphingobacteriia</taxon>
        <taxon>Sphingobacteriales</taxon>
        <taxon>Sphingobacteriaceae</taxon>
        <taxon>Sphingobacterium</taxon>
    </lineage>
</organism>